<evidence type="ECO:0000256" key="1">
    <source>
        <dbReference type="SAM" id="MobiDB-lite"/>
    </source>
</evidence>
<feature type="region of interest" description="Disordered" evidence="1">
    <location>
        <begin position="1"/>
        <end position="64"/>
    </location>
</feature>
<dbReference type="AlphaFoldDB" id="A0A395NWT6"/>
<proteinExistence type="predicted"/>
<keyword evidence="3" id="KW-1185">Reference proteome</keyword>
<evidence type="ECO:0000313" key="2">
    <source>
        <dbReference type="EMBL" id="RFU79951.1"/>
    </source>
</evidence>
<comment type="caution">
    <text evidence="2">The sequence shown here is derived from an EMBL/GenBank/DDBJ whole genome shotgun (WGS) entry which is preliminary data.</text>
</comment>
<feature type="compositionally biased region" description="Low complexity" evidence="1">
    <location>
        <begin position="17"/>
        <end position="29"/>
    </location>
</feature>
<sequence length="91" mass="9890">MPASPSRDVGNDRKTVDTTSNDVSDTTNSRTAALPKAPSYSIRRFLTDQHQRAPPGLGRVRGEAEAEGQMLAQLQAFDAQFGLTGDSRRRS</sequence>
<reference evidence="2 3" key="1">
    <citation type="journal article" date="2018" name="PLoS Pathog.">
        <title>Evolution of structural diversity of trichothecenes, a family of toxins produced by plant pathogenic and entomopathogenic fungi.</title>
        <authorList>
            <person name="Proctor R.H."/>
            <person name="McCormick S.P."/>
            <person name="Kim H.S."/>
            <person name="Cardoza R.E."/>
            <person name="Stanley A.M."/>
            <person name="Lindo L."/>
            <person name="Kelly A."/>
            <person name="Brown D.W."/>
            <person name="Lee T."/>
            <person name="Vaughan M.M."/>
            <person name="Alexander N.J."/>
            <person name="Busman M."/>
            <person name="Gutierrez S."/>
        </authorList>
    </citation>
    <scope>NUCLEOTIDE SEQUENCE [LARGE SCALE GENOMIC DNA]</scope>
    <source>
        <strain evidence="2 3">IBT 40837</strain>
    </source>
</reference>
<accession>A0A395NWT6</accession>
<evidence type="ECO:0000313" key="3">
    <source>
        <dbReference type="Proteomes" id="UP000266272"/>
    </source>
</evidence>
<gene>
    <name evidence="2" type="ORF">TARUN_2263</name>
</gene>
<dbReference type="Proteomes" id="UP000266272">
    <property type="component" value="Unassembled WGS sequence"/>
</dbReference>
<dbReference type="EMBL" id="PXOA01000130">
    <property type="protein sequence ID" value="RFU79951.1"/>
    <property type="molecule type" value="Genomic_DNA"/>
</dbReference>
<protein>
    <submittedName>
        <fullName evidence="2">Uncharacterized protein</fullName>
    </submittedName>
</protein>
<organism evidence="2 3">
    <name type="scientific">Trichoderma arundinaceum</name>
    <dbReference type="NCBI Taxonomy" id="490622"/>
    <lineage>
        <taxon>Eukaryota</taxon>
        <taxon>Fungi</taxon>
        <taxon>Dikarya</taxon>
        <taxon>Ascomycota</taxon>
        <taxon>Pezizomycotina</taxon>
        <taxon>Sordariomycetes</taxon>
        <taxon>Hypocreomycetidae</taxon>
        <taxon>Hypocreales</taxon>
        <taxon>Hypocreaceae</taxon>
        <taxon>Trichoderma</taxon>
    </lineage>
</organism>
<name>A0A395NWT6_TRIAR</name>